<evidence type="ECO:0000313" key="2">
    <source>
        <dbReference type="Proteomes" id="UP001196980"/>
    </source>
</evidence>
<gene>
    <name evidence="1" type="ORF">HWQ67_12625</name>
</gene>
<organism evidence="1 2">
    <name type="scientific">Candidatus Magnetobacterium casense</name>
    <dbReference type="NCBI Taxonomy" id="1455061"/>
    <lineage>
        <taxon>Bacteria</taxon>
        <taxon>Pseudomonadati</taxon>
        <taxon>Nitrospirota</taxon>
        <taxon>Thermodesulfovibrionia</taxon>
        <taxon>Thermodesulfovibrionales</taxon>
        <taxon>Candidatus Magnetobacteriaceae</taxon>
        <taxon>Candidatus Magnetobacterium</taxon>
    </lineage>
</organism>
<protein>
    <submittedName>
        <fullName evidence="1">Uncharacterized protein</fullName>
    </submittedName>
</protein>
<keyword evidence="2" id="KW-1185">Reference proteome</keyword>
<evidence type="ECO:0000313" key="1">
    <source>
        <dbReference type="EMBL" id="MBV6342430.1"/>
    </source>
</evidence>
<name>A0ABS6S1F9_9BACT</name>
<comment type="caution">
    <text evidence="1">The sequence shown here is derived from an EMBL/GenBank/DDBJ whole genome shotgun (WGS) entry which is preliminary data.</text>
</comment>
<reference evidence="1 2" key="1">
    <citation type="journal article" date="2020" name="J Geophys Res Biogeosci">
        <title>Magnetotaxis as an Adaptation to Enable Bacterial Shuttling of Microbial Sulfur and Sulfur Cycling Across Aquatic Oxic#Anoxic Interfaces.</title>
        <authorList>
            <person name="Li J."/>
            <person name="Liu P."/>
            <person name="Wang J."/>
            <person name="Roberts A.P."/>
            <person name="Pan Y."/>
        </authorList>
    </citation>
    <scope>NUCLEOTIDE SEQUENCE [LARGE SCALE GENOMIC DNA]</scope>
    <source>
        <strain evidence="1 2">MYR-1_YQ</strain>
    </source>
</reference>
<accession>A0ABS6S1F9</accession>
<sequence>MDDLERLVWEMPPVYHRVFYWLRQNMTREEKLVSVNRGVGVWLTSCMLLTSYDTIARGVSYYERGIERVPSKKTIGSVLSWFQRNGIINYVSNSSGTTITVHVSDTLVLLVMPVHTQPG</sequence>
<dbReference type="RefSeq" id="WP_218253049.1">
    <property type="nucleotide sequence ID" value="NZ_JABXWD010000255.1"/>
</dbReference>
<dbReference type="Proteomes" id="UP001196980">
    <property type="component" value="Unassembled WGS sequence"/>
</dbReference>
<dbReference type="EMBL" id="JABXWD010000255">
    <property type="protein sequence ID" value="MBV6342430.1"/>
    <property type="molecule type" value="Genomic_DNA"/>
</dbReference>
<proteinExistence type="predicted"/>